<reference evidence="1 2" key="1">
    <citation type="submission" date="2020-03" db="EMBL/GenBank/DDBJ databases">
        <title>WGS of actinomycetes isolated from Thailand.</title>
        <authorList>
            <person name="Thawai C."/>
        </authorList>
    </citation>
    <scope>NUCLEOTIDE SEQUENCE [LARGE SCALE GENOMIC DNA]</scope>
    <source>
        <strain evidence="1 2">PRB2-1</strain>
    </source>
</reference>
<gene>
    <name evidence="1" type="ORF">HCN08_24840</name>
</gene>
<dbReference type="Proteomes" id="UP000734511">
    <property type="component" value="Unassembled WGS sequence"/>
</dbReference>
<evidence type="ECO:0000313" key="1">
    <source>
        <dbReference type="EMBL" id="NJP46605.1"/>
    </source>
</evidence>
<name>A0ABX0ZUD6_9ACTN</name>
<sequence length="106" mass="10987">MSPTDPGPRVDEAEARRIAARSFAWRLPDGAPAPLSATEFDLGFIVLPVLAPPPPPPPGQPPAITAPGTAAVVVDKSSGTATVLPYHGVEGTAELYRQVRGGDPRQ</sequence>
<evidence type="ECO:0000313" key="2">
    <source>
        <dbReference type="Proteomes" id="UP000734511"/>
    </source>
</evidence>
<dbReference type="EMBL" id="JAATEJ010000023">
    <property type="protein sequence ID" value="NJP46605.1"/>
    <property type="molecule type" value="Genomic_DNA"/>
</dbReference>
<comment type="caution">
    <text evidence="1">The sequence shown here is derived from an EMBL/GenBank/DDBJ whole genome shotgun (WGS) entry which is preliminary data.</text>
</comment>
<accession>A0ABX0ZUD6</accession>
<proteinExistence type="predicted"/>
<dbReference type="RefSeq" id="WP_167985464.1">
    <property type="nucleotide sequence ID" value="NZ_JAATEJ010000023.1"/>
</dbReference>
<organism evidence="1 2">
    <name type="scientific">Actinacidiphila epipremni</name>
    <dbReference type="NCBI Taxonomy" id="2053013"/>
    <lineage>
        <taxon>Bacteria</taxon>
        <taxon>Bacillati</taxon>
        <taxon>Actinomycetota</taxon>
        <taxon>Actinomycetes</taxon>
        <taxon>Kitasatosporales</taxon>
        <taxon>Streptomycetaceae</taxon>
        <taxon>Actinacidiphila</taxon>
    </lineage>
</organism>
<protein>
    <submittedName>
        <fullName evidence="1">Uncharacterized protein</fullName>
    </submittedName>
</protein>
<keyword evidence="2" id="KW-1185">Reference proteome</keyword>